<dbReference type="Gene3D" id="3.40.50.300">
    <property type="entry name" value="P-loop containing nucleotide triphosphate hydrolases"/>
    <property type="match status" value="1"/>
</dbReference>
<feature type="domain" description="Dynein heavy chain AAA 5 extension" evidence="1">
    <location>
        <begin position="79"/>
        <end position="123"/>
    </location>
</feature>
<feature type="non-terminal residue" evidence="2">
    <location>
        <position position="132"/>
    </location>
</feature>
<evidence type="ECO:0000313" key="2">
    <source>
        <dbReference type="EMBL" id="CAK0848814.1"/>
    </source>
</evidence>
<dbReference type="InterPro" id="IPR041466">
    <property type="entry name" value="Dynein_AAA5_ext"/>
</dbReference>
<dbReference type="PANTHER" id="PTHR45703">
    <property type="entry name" value="DYNEIN HEAVY CHAIN"/>
    <property type="match status" value="1"/>
</dbReference>
<proteinExistence type="predicted"/>
<keyword evidence="3" id="KW-1185">Reference proteome</keyword>
<organism evidence="2 3">
    <name type="scientific">Prorocentrum cordatum</name>
    <dbReference type="NCBI Taxonomy" id="2364126"/>
    <lineage>
        <taxon>Eukaryota</taxon>
        <taxon>Sar</taxon>
        <taxon>Alveolata</taxon>
        <taxon>Dinophyceae</taxon>
        <taxon>Prorocentrales</taxon>
        <taxon>Prorocentraceae</taxon>
        <taxon>Prorocentrum</taxon>
    </lineage>
</organism>
<dbReference type="Proteomes" id="UP001189429">
    <property type="component" value="Unassembled WGS sequence"/>
</dbReference>
<sequence>MNTVLDDNKKLCLNSGEIIKLSPVTTMMFEVEDLAVASPATVSRCGMVFLEQVDIGWRVLLWSWCERLPERLRESADTIQELFEDTVDPLWEMVQRKVRQPVPVSQNWLVSNLLKLYLALLRQELPLDPETK</sequence>
<evidence type="ECO:0000259" key="1">
    <source>
        <dbReference type="Pfam" id="PF17852"/>
    </source>
</evidence>
<dbReference type="InterPro" id="IPR027417">
    <property type="entry name" value="P-loop_NTPase"/>
</dbReference>
<name>A0ABN9TRM4_9DINO</name>
<accession>A0ABN9TRM4</accession>
<evidence type="ECO:0000313" key="3">
    <source>
        <dbReference type="Proteomes" id="UP001189429"/>
    </source>
</evidence>
<dbReference type="EMBL" id="CAUYUJ010015012">
    <property type="protein sequence ID" value="CAK0848814.1"/>
    <property type="molecule type" value="Genomic_DNA"/>
</dbReference>
<comment type="caution">
    <text evidence="2">The sequence shown here is derived from an EMBL/GenBank/DDBJ whole genome shotgun (WGS) entry which is preliminary data.</text>
</comment>
<gene>
    <name evidence="2" type="ORF">PCOR1329_LOCUS41671</name>
</gene>
<reference evidence="2" key="1">
    <citation type="submission" date="2023-10" db="EMBL/GenBank/DDBJ databases">
        <authorList>
            <person name="Chen Y."/>
            <person name="Shah S."/>
            <person name="Dougan E. K."/>
            <person name="Thang M."/>
            <person name="Chan C."/>
        </authorList>
    </citation>
    <scope>NUCLEOTIDE SEQUENCE [LARGE SCALE GENOMIC DNA]</scope>
</reference>
<dbReference type="Pfam" id="PF17852">
    <property type="entry name" value="Dynein_AAA_lid"/>
    <property type="match status" value="1"/>
</dbReference>
<dbReference type="InterPro" id="IPR026983">
    <property type="entry name" value="DHC"/>
</dbReference>
<protein>
    <recommendedName>
        <fullName evidence="1">Dynein heavy chain AAA 5 extension domain-containing protein</fullName>
    </recommendedName>
</protein>